<feature type="region of interest" description="Disordered" evidence="1">
    <location>
        <begin position="1"/>
        <end position="66"/>
    </location>
</feature>
<dbReference type="AlphaFoldDB" id="A0A5B7HZS9"/>
<protein>
    <submittedName>
        <fullName evidence="2">Uncharacterized protein</fullName>
    </submittedName>
</protein>
<keyword evidence="3" id="KW-1185">Reference proteome</keyword>
<comment type="caution">
    <text evidence="2">The sequence shown here is derived from an EMBL/GenBank/DDBJ whole genome shotgun (WGS) entry which is preliminary data.</text>
</comment>
<accession>A0A5B7HZS9</accession>
<gene>
    <name evidence="2" type="ORF">E2C01_071369</name>
</gene>
<sequence>MELGKRARVDGDGRQHTLSTHHQAYPDHTTYHRTHPGQTASYQAYPGHTTHHQAHPGYTPHTPHSQAHRLILLRREQPGVFQPEGRGCRRCLGVRRGNNYLNFMTHGKQRELRPKLKYVHGSLLEREGYIQLFTGTPMNSLAQQELQGRGAGILPPSQIRIFTGVITASVPSSPHHLR</sequence>
<evidence type="ECO:0000313" key="3">
    <source>
        <dbReference type="Proteomes" id="UP000324222"/>
    </source>
</evidence>
<evidence type="ECO:0000256" key="1">
    <source>
        <dbReference type="SAM" id="MobiDB-lite"/>
    </source>
</evidence>
<dbReference type="Proteomes" id="UP000324222">
    <property type="component" value="Unassembled WGS sequence"/>
</dbReference>
<feature type="compositionally biased region" description="Basic and acidic residues" evidence="1">
    <location>
        <begin position="1"/>
        <end position="15"/>
    </location>
</feature>
<evidence type="ECO:0000313" key="2">
    <source>
        <dbReference type="EMBL" id="MPC76932.1"/>
    </source>
</evidence>
<proteinExistence type="predicted"/>
<organism evidence="2 3">
    <name type="scientific">Portunus trituberculatus</name>
    <name type="common">Swimming crab</name>
    <name type="synonym">Neptunus trituberculatus</name>
    <dbReference type="NCBI Taxonomy" id="210409"/>
    <lineage>
        <taxon>Eukaryota</taxon>
        <taxon>Metazoa</taxon>
        <taxon>Ecdysozoa</taxon>
        <taxon>Arthropoda</taxon>
        <taxon>Crustacea</taxon>
        <taxon>Multicrustacea</taxon>
        <taxon>Malacostraca</taxon>
        <taxon>Eumalacostraca</taxon>
        <taxon>Eucarida</taxon>
        <taxon>Decapoda</taxon>
        <taxon>Pleocyemata</taxon>
        <taxon>Brachyura</taxon>
        <taxon>Eubrachyura</taxon>
        <taxon>Portunoidea</taxon>
        <taxon>Portunidae</taxon>
        <taxon>Portuninae</taxon>
        <taxon>Portunus</taxon>
    </lineage>
</organism>
<dbReference type="EMBL" id="VSRR010044616">
    <property type="protein sequence ID" value="MPC76932.1"/>
    <property type="molecule type" value="Genomic_DNA"/>
</dbReference>
<name>A0A5B7HZS9_PORTR</name>
<reference evidence="2 3" key="1">
    <citation type="submission" date="2019-05" db="EMBL/GenBank/DDBJ databases">
        <title>Another draft genome of Portunus trituberculatus and its Hox gene families provides insights of decapod evolution.</title>
        <authorList>
            <person name="Jeong J.-H."/>
            <person name="Song I."/>
            <person name="Kim S."/>
            <person name="Choi T."/>
            <person name="Kim D."/>
            <person name="Ryu S."/>
            <person name="Kim W."/>
        </authorList>
    </citation>
    <scope>NUCLEOTIDE SEQUENCE [LARGE SCALE GENOMIC DNA]</scope>
    <source>
        <tissue evidence="2">Muscle</tissue>
    </source>
</reference>